<organism evidence="3 4">
    <name type="scientific">Nostocoides japonicum T1-X7</name>
    <dbReference type="NCBI Taxonomy" id="1194083"/>
    <lineage>
        <taxon>Bacteria</taxon>
        <taxon>Bacillati</taxon>
        <taxon>Actinomycetota</taxon>
        <taxon>Actinomycetes</taxon>
        <taxon>Micrococcales</taxon>
        <taxon>Intrasporangiaceae</taxon>
        <taxon>Nostocoides</taxon>
    </lineage>
</organism>
<dbReference type="Gene3D" id="1.10.443.10">
    <property type="entry name" value="Intergrase catalytic core"/>
    <property type="match status" value="1"/>
</dbReference>
<dbReference type="SUPFAM" id="SSF56349">
    <property type="entry name" value="DNA breaking-rejoining enzymes"/>
    <property type="match status" value="1"/>
</dbReference>
<dbReference type="GO" id="GO:0006310">
    <property type="term" value="P:DNA recombination"/>
    <property type="evidence" value="ECO:0007669"/>
    <property type="project" value="UniProtKB-KW"/>
</dbReference>
<dbReference type="PANTHER" id="PTHR30349:SF81">
    <property type="entry name" value="TYROSINE RECOMBINASE XERC"/>
    <property type="match status" value="1"/>
</dbReference>
<dbReference type="PROSITE" id="PS51898">
    <property type="entry name" value="TYR_RECOMBINASE"/>
    <property type="match status" value="1"/>
</dbReference>
<dbReference type="STRING" id="1194083.BN12_2590006"/>
<evidence type="ECO:0000259" key="2">
    <source>
        <dbReference type="PROSITE" id="PS51898"/>
    </source>
</evidence>
<gene>
    <name evidence="3" type="ORF">BN12_2590006</name>
</gene>
<dbReference type="RefSeq" id="WP_048555122.1">
    <property type="nucleotide sequence ID" value="NZ_HF570958.1"/>
</dbReference>
<dbReference type="OrthoDB" id="5464621at2"/>
<reference evidence="3 4" key="1">
    <citation type="journal article" date="2013" name="ISME J.">
        <title>A metabolic model for members of the genus Tetrasphaera involved in enhanced biological phosphorus removal.</title>
        <authorList>
            <person name="Kristiansen R."/>
            <person name="Nguyen H.T.T."/>
            <person name="Saunders A.M."/>
            <person name="Nielsen J.L."/>
            <person name="Wimmer R."/>
            <person name="Le V.Q."/>
            <person name="McIlroy S.J."/>
            <person name="Petrovski S."/>
            <person name="Seviour R.J."/>
            <person name="Calteau A."/>
            <person name="Nielsen K.L."/>
            <person name="Nielsen P.H."/>
        </authorList>
    </citation>
    <scope>NUCLEOTIDE SEQUENCE [LARGE SCALE GENOMIC DNA]</scope>
    <source>
        <strain evidence="3 4">T1-X7</strain>
    </source>
</reference>
<feature type="domain" description="Tyr recombinase" evidence="2">
    <location>
        <begin position="100"/>
        <end position="298"/>
    </location>
</feature>
<proteinExistence type="predicted"/>
<comment type="caution">
    <text evidence="3">The sequence shown here is derived from an EMBL/GenBank/DDBJ whole genome shotgun (WGS) entry which is preliminary data.</text>
</comment>
<protein>
    <submittedName>
        <fullName evidence="3">Phage integrase family protein</fullName>
    </submittedName>
</protein>
<dbReference type="PANTHER" id="PTHR30349">
    <property type="entry name" value="PHAGE INTEGRASE-RELATED"/>
    <property type="match status" value="1"/>
</dbReference>
<dbReference type="InterPro" id="IPR050090">
    <property type="entry name" value="Tyrosine_recombinase_XerCD"/>
</dbReference>
<keyword evidence="1" id="KW-0233">DNA recombination</keyword>
<dbReference type="InterPro" id="IPR013762">
    <property type="entry name" value="Integrase-like_cat_sf"/>
</dbReference>
<dbReference type="Proteomes" id="UP000035721">
    <property type="component" value="Unassembled WGS sequence"/>
</dbReference>
<dbReference type="InterPro" id="IPR002104">
    <property type="entry name" value="Integrase_catalytic"/>
</dbReference>
<dbReference type="AlphaFoldDB" id="A0A077M1Q4"/>
<evidence type="ECO:0000256" key="1">
    <source>
        <dbReference type="ARBA" id="ARBA00023172"/>
    </source>
</evidence>
<dbReference type="Pfam" id="PF00589">
    <property type="entry name" value="Phage_integrase"/>
    <property type="match status" value="1"/>
</dbReference>
<name>A0A077M1Q4_9MICO</name>
<evidence type="ECO:0000313" key="4">
    <source>
        <dbReference type="Proteomes" id="UP000035721"/>
    </source>
</evidence>
<keyword evidence="4" id="KW-1185">Reference proteome</keyword>
<dbReference type="EMBL" id="CAJB01000178">
    <property type="protein sequence ID" value="CCH78145.1"/>
    <property type="molecule type" value="Genomic_DNA"/>
</dbReference>
<dbReference type="InterPro" id="IPR011010">
    <property type="entry name" value="DNA_brk_join_enz"/>
</dbReference>
<accession>A0A077M1Q4</accession>
<evidence type="ECO:0000313" key="3">
    <source>
        <dbReference type="EMBL" id="CCH78145.1"/>
    </source>
</evidence>
<sequence length="309" mass="33287">MSTLHEHLEQYISMRRALGYDLDKLEHLAGQFCTWLAAAGKETFTTADAVDWARLPADADPRWWGMRLAAARTFAKYLAAVGVDVQVPPAGILPAGPRRAAPFIYSQADLDALLDACAQVFTRPLLAATMRTTIGLLAATGIRPGEALRLTTGDLDTAAGVLLIRASKRKDRLVPVHPSTMAALIAYRDLPARATTHPATGGPLLVSSRGAGYQRATIEAHFARLAVAAGLRPRGSATPRLHSLRHTFATAHMAAAYADGGDPQRTLTLLATWLGHTSTAHTYWYLSAAPELMALAATRLQQMQEEPRP</sequence>
<dbReference type="GO" id="GO:0015074">
    <property type="term" value="P:DNA integration"/>
    <property type="evidence" value="ECO:0007669"/>
    <property type="project" value="InterPro"/>
</dbReference>
<dbReference type="GO" id="GO:0003677">
    <property type="term" value="F:DNA binding"/>
    <property type="evidence" value="ECO:0007669"/>
    <property type="project" value="InterPro"/>
</dbReference>